<organism evidence="5 6">
    <name type="scientific">Heyndrickxia acidicola</name>
    <dbReference type="NCBI Taxonomy" id="209389"/>
    <lineage>
        <taxon>Bacteria</taxon>
        <taxon>Bacillati</taxon>
        <taxon>Bacillota</taxon>
        <taxon>Bacilli</taxon>
        <taxon>Bacillales</taxon>
        <taxon>Bacillaceae</taxon>
        <taxon>Heyndrickxia</taxon>
    </lineage>
</organism>
<evidence type="ECO:0000313" key="6">
    <source>
        <dbReference type="Proteomes" id="UP001341444"/>
    </source>
</evidence>
<feature type="domain" description="CBS" evidence="3">
    <location>
        <begin position="7"/>
        <end position="66"/>
    </location>
</feature>
<feature type="domain" description="CBS" evidence="3">
    <location>
        <begin position="78"/>
        <end position="135"/>
    </location>
</feature>
<keyword evidence="2" id="KW-0129">CBS domain</keyword>
<evidence type="ECO:0000256" key="2">
    <source>
        <dbReference type="PROSITE-ProRule" id="PRU00703"/>
    </source>
</evidence>
<dbReference type="Gene3D" id="3.10.580.10">
    <property type="entry name" value="CBS-domain"/>
    <property type="match status" value="1"/>
</dbReference>
<evidence type="ECO:0000256" key="1">
    <source>
        <dbReference type="ARBA" id="ARBA00022737"/>
    </source>
</evidence>
<evidence type="ECO:0000259" key="3">
    <source>
        <dbReference type="PROSITE" id="PS51371"/>
    </source>
</evidence>
<dbReference type="InterPro" id="IPR000644">
    <property type="entry name" value="CBS_dom"/>
</dbReference>
<keyword evidence="6" id="KW-1185">Reference proteome</keyword>
<dbReference type="PROSITE" id="PS51371">
    <property type="entry name" value="CBS"/>
    <property type="match status" value="2"/>
</dbReference>
<comment type="caution">
    <text evidence="5">The sequence shown here is derived from an EMBL/GenBank/DDBJ whole genome shotgun (WGS) entry which is preliminary data.</text>
</comment>
<reference evidence="5 6" key="1">
    <citation type="submission" date="2023-03" db="EMBL/GenBank/DDBJ databases">
        <title>Bacillus Genome Sequencing.</title>
        <authorList>
            <person name="Dunlap C."/>
        </authorList>
    </citation>
    <scope>NUCLEOTIDE SEQUENCE [LARGE SCALE GENOMIC DNA]</scope>
    <source>
        <strain evidence="5 6">B-23453</strain>
    </source>
</reference>
<name>A0ABU6MET1_9BACI</name>
<evidence type="ECO:0000259" key="4">
    <source>
        <dbReference type="PROSITE" id="PS51671"/>
    </source>
</evidence>
<feature type="domain" description="ACT" evidence="4">
    <location>
        <begin position="139"/>
        <end position="213"/>
    </location>
</feature>
<dbReference type="PANTHER" id="PTHR48108:SF2">
    <property type="entry name" value="ACETOIN UTILIZATION PROTEIN ACUB"/>
    <property type="match status" value="1"/>
</dbReference>
<dbReference type="InterPro" id="IPR046342">
    <property type="entry name" value="CBS_dom_sf"/>
</dbReference>
<dbReference type="InterPro" id="IPR045865">
    <property type="entry name" value="ACT-like_dom_sf"/>
</dbReference>
<dbReference type="Pfam" id="PF00571">
    <property type="entry name" value="CBS"/>
    <property type="match status" value="2"/>
</dbReference>
<keyword evidence="1" id="KW-0677">Repeat</keyword>
<protein>
    <submittedName>
        <fullName evidence="5">Acetoin utilization AcuB family protein</fullName>
    </submittedName>
</protein>
<dbReference type="Gene3D" id="3.30.70.260">
    <property type="match status" value="1"/>
</dbReference>
<dbReference type="SUPFAM" id="SSF54631">
    <property type="entry name" value="CBS-domain pair"/>
    <property type="match status" value="1"/>
</dbReference>
<dbReference type="InterPro" id="IPR002912">
    <property type="entry name" value="ACT_dom"/>
</dbReference>
<dbReference type="SUPFAM" id="SSF55021">
    <property type="entry name" value="ACT-like"/>
    <property type="match status" value="1"/>
</dbReference>
<dbReference type="CDD" id="cd04584">
    <property type="entry name" value="CBS_pair_AcuB_like"/>
    <property type="match status" value="1"/>
</dbReference>
<dbReference type="RefSeq" id="WP_066261484.1">
    <property type="nucleotide sequence ID" value="NZ_JARMAB010000011.1"/>
</dbReference>
<gene>
    <name evidence="5" type="ORF">P4T90_08775</name>
</gene>
<evidence type="ECO:0000313" key="5">
    <source>
        <dbReference type="EMBL" id="MED1203172.1"/>
    </source>
</evidence>
<dbReference type="Pfam" id="PF01842">
    <property type="entry name" value="ACT"/>
    <property type="match status" value="1"/>
</dbReference>
<sequence>MIVEEIMTRDVAALKPDDTVQAALALMKEKTIRHIPLINELDELAGLVTERDIKGVLSNSLLNSPENPSVELPLRKLMKTNILTGHPLDFVEEVAVLFYENKIGCLPILENQKLVGIITGTDLLHTMVKITGADQPGSQIELKVPNRSGILHEITGIIQKHRVNVHSLLVYPDKSDPHSKILVFRVNTMNPLTLIQHLKDEGYTVLWPNMPGISE</sequence>
<dbReference type="InterPro" id="IPR051462">
    <property type="entry name" value="CBS_domain-containing"/>
</dbReference>
<dbReference type="PANTHER" id="PTHR48108">
    <property type="entry name" value="CBS DOMAIN-CONTAINING PROTEIN CBSX2, CHLOROPLASTIC"/>
    <property type="match status" value="1"/>
</dbReference>
<dbReference type="SMART" id="SM00116">
    <property type="entry name" value="CBS"/>
    <property type="match status" value="2"/>
</dbReference>
<dbReference type="PROSITE" id="PS51671">
    <property type="entry name" value="ACT"/>
    <property type="match status" value="1"/>
</dbReference>
<dbReference type="CDD" id="cd04883">
    <property type="entry name" value="ACT_AcuB"/>
    <property type="match status" value="1"/>
</dbReference>
<dbReference type="EMBL" id="JARMAB010000011">
    <property type="protein sequence ID" value="MED1203172.1"/>
    <property type="molecule type" value="Genomic_DNA"/>
</dbReference>
<proteinExistence type="predicted"/>
<accession>A0ABU6MET1</accession>
<dbReference type="Proteomes" id="UP001341444">
    <property type="component" value="Unassembled WGS sequence"/>
</dbReference>